<evidence type="ECO:0000313" key="2">
    <source>
        <dbReference type="Proteomes" id="UP000248783"/>
    </source>
</evidence>
<dbReference type="SUPFAM" id="SSF51735">
    <property type="entry name" value="NAD(P)-binding Rossmann-fold domains"/>
    <property type="match status" value="1"/>
</dbReference>
<dbReference type="Proteomes" id="UP000248783">
    <property type="component" value="Unassembled WGS sequence"/>
</dbReference>
<comment type="caution">
    <text evidence="1">The sequence shown here is derived from an EMBL/GenBank/DDBJ whole genome shotgun (WGS) entry which is preliminary data.</text>
</comment>
<sequence length="36" mass="3750">MRRVATPEEVAAVVAFALGDDASYITGETIRVAGGR</sequence>
<organism evidence="1 2">
    <name type="scientific">Xylanimonas oleitrophica</name>
    <dbReference type="NCBI Taxonomy" id="2607479"/>
    <lineage>
        <taxon>Bacteria</taxon>
        <taxon>Bacillati</taxon>
        <taxon>Actinomycetota</taxon>
        <taxon>Actinomycetes</taxon>
        <taxon>Micrococcales</taxon>
        <taxon>Promicromonosporaceae</taxon>
        <taxon>Xylanimonas</taxon>
    </lineage>
</organism>
<proteinExistence type="predicted"/>
<evidence type="ECO:0008006" key="3">
    <source>
        <dbReference type="Google" id="ProtNLM"/>
    </source>
</evidence>
<dbReference type="InterPro" id="IPR036291">
    <property type="entry name" value="NAD(P)-bd_dom_sf"/>
</dbReference>
<dbReference type="Pfam" id="PF13561">
    <property type="entry name" value="adh_short_C2"/>
    <property type="match status" value="1"/>
</dbReference>
<reference evidence="1 2" key="1">
    <citation type="submission" date="2018-06" db="EMBL/GenBank/DDBJ databases">
        <title>Whole genome sequencing of a novel hydrocarbon degrading bacterial strain, PW21 isolated from oil contaminated produced water sample.</title>
        <authorList>
            <person name="Nagkirti P."/>
            <person name="Shaikh A."/>
            <person name="Gowdaman V."/>
            <person name="Engineer A.E."/>
            <person name="Dagar S."/>
            <person name="Dhakephalkar P.K."/>
        </authorList>
    </citation>
    <scope>NUCLEOTIDE SEQUENCE [LARGE SCALE GENOMIC DNA]</scope>
    <source>
        <strain evidence="1 2">PW21</strain>
    </source>
</reference>
<keyword evidence="2" id="KW-1185">Reference proteome</keyword>
<accession>A0A2W5WPR3</accession>
<evidence type="ECO:0000313" key="1">
    <source>
        <dbReference type="EMBL" id="PZR52683.1"/>
    </source>
</evidence>
<protein>
    <recommendedName>
        <fullName evidence="3">SDR family oxidoreductase</fullName>
    </recommendedName>
</protein>
<dbReference type="EMBL" id="QKWH01000008">
    <property type="protein sequence ID" value="PZR52683.1"/>
    <property type="molecule type" value="Genomic_DNA"/>
</dbReference>
<dbReference type="AlphaFoldDB" id="A0A2W5WPR3"/>
<dbReference type="Gene3D" id="3.40.50.720">
    <property type="entry name" value="NAD(P)-binding Rossmann-like Domain"/>
    <property type="match status" value="1"/>
</dbReference>
<name>A0A2W5WPR3_9MICO</name>
<dbReference type="InterPro" id="IPR002347">
    <property type="entry name" value="SDR_fam"/>
</dbReference>
<gene>
    <name evidence="1" type="ORF">DNL40_10990</name>
</gene>